<organism evidence="9 10">
    <name type="scientific">Ustilaginoidea virens</name>
    <name type="common">Rice false smut fungus</name>
    <name type="synonym">Villosiclava virens</name>
    <dbReference type="NCBI Taxonomy" id="1159556"/>
    <lineage>
        <taxon>Eukaryota</taxon>
        <taxon>Fungi</taxon>
        <taxon>Dikarya</taxon>
        <taxon>Ascomycota</taxon>
        <taxon>Pezizomycotina</taxon>
        <taxon>Sordariomycetes</taxon>
        <taxon>Hypocreomycetidae</taxon>
        <taxon>Hypocreales</taxon>
        <taxon>Clavicipitaceae</taxon>
        <taxon>Ustilaginoidea</taxon>
    </lineage>
</organism>
<dbReference type="GO" id="GO:0008270">
    <property type="term" value="F:zinc ion binding"/>
    <property type="evidence" value="ECO:0007669"/>
    <property type="project" value="UniProtKB-KW"/>
</dbReference>
<dbReference type="AlphaFoldDB" id="A0A8E5HX35"/>
<dbReference type="Proteomes" id="UP000027002">
    <property type="component" value="Chromosome 6"/>
</dbReference>
<dbReference type="PANTHER" id="PTHR24007">
    <property type="entry name" value="BRCA1-ASSOCIATED PROTEIN"/>
    <property type="match status" value="1"/>
</dbReference>
<evidence type="ECO:0000313" key="9">
    <source>
        <dbReference type="EMBL" id="QUC22928.1"/>
    </source>
</evidence>
<dbReference type="GO" id="GO:0005737">
    <property type="term" value="C:cytoplasm"/>
    <property type="evidence" value="ECO:0007669"/>
    <property type="project" value="TreeGrafter"/>
</dbReference>
<proteinExistence type="predicted"/>
<dbReference type="KEGG" id="uvi:66067946"/>
<accession>A0A8E5HX35</accession>
<feature type="domain" description="UBP-type" evidence="8">
    <location>
        <begin position="378"/>
        <end position="487"/>
    </location>
</feature>
<dbReference type="GO" id="GO:0061630">
    <property type="term" value="F:ubiquitin protein ligase activity"/>
    <property type="evidence" value="ECO:0007669"/>
    <property type="project" value="TreeGrafter"/>
</dbReference>
<dbReference type="InterPro" id="IPR047243">
    <property type="entry name" value="RING-H2_BRAP2"/>
</dbReference>
<evidence type="ECO:0000256" key="1">
    <source>
        <dbReference type="ARBA" id="ARBA00022723"/>
    </source>
</evidence>
<keyword evidence="5" id="KW-0175">Coiled coil</keyword>
<evidence type="ECO:0000256" key="2">
    <source>
        <dbReference type="ARBA" id="ARBA00022771"/>
    </source>
</evidence>
<dbReference type="InterPro" id="IPR011422">
    <property type="entry name" value="BRAP2/ETP1_RRM"/>
</dbReference>
<dbReference type="SMART" id="SM00184">
    <property type="entry name" value="RING"/>
    <property type="match status" value="1"/>
</dbReference>
<evidence type="ECO:0000256" key="5">
    <source>
        <dbReference type="SAM" id="Coils"/>
    </source>
</evidence>
<dbReference type="Gene3D" id="3.30.40.10">
    <property type="entry name" value="Zinc/RING finger domain, C3HC4 (zinc finger)"/>
    <property type="match status" value="2"/>
</dbReference>
<dbReference type="GO" id="GO:0007265">
    <property type="term" value="P:Ras protein signal transduction"/>
    <property type="evidence" value="ECO:0007669"/>
    <property type="project" value="TreeGrafter"/>
</dbReference>
<name>A0A8E5HX35_USTVR</name>
<evidence type="ECO:0008006" key="11">
    <source>
        <dbReference type="Google" id="ProtNLM"/>
    </source>
</evidence>
<keyword evidence="3" id="KW-0862">Zinc</keyword>
<dbReference type="SMART" id="SM00290">
    <property type="entry name" value="ZnF_UBP"/>
    <property type="match status" value="1"/>
</dbReference>
<dbReference type="GO" id="GO:0016567">
    <property type="term" value="P:protein ubiquitination"/>
    <property type="evidence" value="ECO:0007669"/>
    <property type="project" value="TreeGrafter"/>
</dbReference>
<evidence type="ECO:0000259" key="8">
    <source>
        <dbReference type="PROSITE" id="PS50271"/>
    </source>
</evidence>
<feature type="compositionally biased region" description="Low complexity" evidence="6">
    <location>
        <begin position="140"/>
        <end position="155"/>
    </location>
</feature>
<dbReference type="InterPro" id="IPR013083">
    <property type="entry name" value="Znf_RING/FYVE/PHD"/>
</dbReference>
<keyword evidence="10" id="KW-1185">Reference proteome</keyword>
<feature type="region of interest" description="Disordered" evidence="6">
    <location>
        <begin position="128"/>
        <end position="158"/>
    </location>
</feature>
<keyword evidence="2 4" id="KW-0863">Zinc-finger</keyword>
<dbReference type="PROSITE" id="PS50271">
    <property type="entry name" value="ZF_UBP"/>
    <property type="match status" value="1"/>
</dbReference>
<dbReference type="InterPro" id="IPR034931">
    <property type="entry name" value="ETP1_RRM"/>
</dbReference>
<dbReference type="OrthoDB" id="273556at2759"/>
<protein>
    <recommendedName>
        <fullName evidence="11">RING-10 protein</fullName>
    </recommendedName>
</protein>
<evidence type="ECO:0000256" key="3">
    <source>
        <dbReference type="ARBA" id="ARBA00022833"/>
    </source>
</evidence>
<gene>
    <name evidence="9" type="ORF">UV8b_07169</name>
</gene>
<dbReference type="GeneID" id="66067946"/>
<dbReference type="EMBL" id="CP072758">
    <property type="protein sequence ID" value="QUC22928.1"/>
    <property type="molecule type" value="Genomic_DNA"/>
</dbReference>
<evidence type="ECO:0000256" key="6">
    <source>
        <dbReference type="SAM" id="MobiDB-lite"/>
    </source>
</evidence>
<feature type="coiled-coil region" evidence="5">
    <location>
        <begin position="608"/>
        <end position="645"/>
    </location>
</feature>
<dbReference type="PROSITE" id="PS50089">
    <property type="entry name" value="ZF_RING_2"/>
    <property type="match status" value="1"/>
</dbReference>
<dbReference type="CDD" id="cd12717">
    <property type="entry name" value="RRM_ETP1"/>
    <property type="match status" value="1"/>
</dbReference>
<feature type="compositionally biased region" description="Polar residues" evidence="6">
    <location>
        <begin position="75"/>
        <end position="85"/>
    </location>
</feature>
<sequence length="688" mass="75442">MPYFYHLVFELYPTPDPAEAVDHQTDRADPWLPHRSTGIFDDLPGIETPSGNPRGNEPVTHAAPSPESATDRSTPRTLATVSSGSPAKAASQRQRLERTTGRRPPVESSAPRLVRDWRFGRVTIETIDPATPRGAGAMQGQSSRAAPSAAPSLGPSFGGAGTATKADFVPLKTKVTEAGWGVVRFYRDGEESAALGLGGDGAGEELEVAETVDDCTTLCIPAVPAYMSPSDFLGFVGDGWRDEVSHCRMVMTSRMNRYLVLLKFREGKVAKKWKREFDGKVFNSMEPQLCHVVFVKSITFETPLRLGRLDPAAAAPSSSLAVASSTRPFPPPTPNLIELPTCPVCLERMDDTNGLMTIPCSHVFHCTCLQNWKGAGCPVCRFTNTPGLEGTPDDARNPCSQPFGSSVSNLCSVCDCTDDLWICLVCGNVGCGRYKGGHAKDHWKETAHSFALELETQYVWDYAGDVWVHRLIRDKGDGKVVELPGRSNHSARARDEDVVPRAKVDNIGLEYTHLITSQLESQRVFYEDMLSKAVDKAARASAAAESAAAQSAAAADKLKQMEDKFAALTTDTLPQLERDFERERGRAARSEAMARNMSKSLQEERRINEGLMKRIEHLGGENEALRKEFQELKRENDELGDMNRDLGMFISGQEKLKQLESEGKIEQGELEGGSASVAEKKPRRRGKR</sequence>
<dbReference type="SUPFAM" id="SSF57850">
    <property type="entry name" value="RING/U-box"/>
    <property type="match status" value="1"/>
</dbReference>
<evidence type="ECO:0000256" key="4">
    <source>
        <dbReference type="PROSITE-ProRule" id="PRU00502"/>
    </source>
</evidence>
<dbReference type="InterPro" id="IPR001841">
    <property type="entry name" value="Znf_RING"/>
</dbReference>
<feature type="compositionally biased region" description="Basic and acidic residues" evidence="6">
    <location>
        <begin position="658"/>
        <end position="667"/>
    </location>
</feature>
<dbReference type="Pfam" id="PF02148">
    <property type="entry name" value="zf-UBP"/>
    <property type="match status" value="1"/>
</dbReference>
<dbReference type="InterPro" id="IPR001607">
    <property type="entry name" value="Znf_UBP"/>
</dbReference>
<evidence type="ECO:0000259" key="7">
    <source>
        <dbReference type="PROSITE" id="PS50089"/>
    </source>
</evidence>
<feature type="region of interest" description="Disordered" evidence="6">
    <location>
        <begin position="658"/>
        <end position="688"/>
    </location>
</feature>
<dbReference type="Pfam" id="PF07576">
    <property type="entry name" value="BRAP2"/>
    <property type="match status" value="1"/>
</dbReference>
<dbReference type="CDD" id="cd16457">
    <property type="entry name" value="RING-H2_BRAP2"/>
    <property type="match status" value="1"/>
</dbReference>
<evidence type="ECO:0000313" key="10">
    <source>
        <dbReference type="Proteomes" id="UP000027002"/>
    </source>
</evidence>
<keyword evidence="1" id="KW-0479">Metal-binding</keyword>
<dbReference type="RefSeq" id="XP_043000601.1">
    <property type="nucleotide sequence ID" value="XM_043144666.1"/>
</dbReference>
<dbReference type="PANTHER" id="PTHR24007:SF7">
    <property type="entry name" value="BRCA1-ASSOCIATED PROTEIN"/>
    <property type="match status" value="1"/>
</dbReference>
<dbReference type="Pfam" id="PF13639">
    <property type="entry name" value="zf-RING_2"/>
    <property type="match status" value="1"/>
</dbReference>
<feature type="region of interest" description="Disordered" evidence="6">
    <location>
        <begin position="19"/>
        <end position="112"/>
    </location>
</feature>
<feature type="compositionally biased region" description="Basic and acidic residues" evidence="6">
    <location>
        <begin position="20"/>
        <end position="29"/>
    </location>
</feature>
<reference evidence="9" key="1">
    <citation type="submission" date="2020-03" db="EMBL/GenBank/DDBJ databases">
        <title>A mixture of massive structural variations and highly conserved coding sequences in Ustilaginoidea virens genome.</title>
        <authorList>
            <person name="Zhang K."/>
            <person name="Zhao Z."/>
            <person name="Zhang Z."/>
            <person name="Li Y."/>
            <person name="Hsiang T."/>
            <person name="Sun W."/>
        </authorList>
    </citation>
    <scope>NUCLEOTIDE SEQUENCE</scope>
    <source>
        <strain evidence="9">UV-8b</strain>
    </source>
</reference>
<feature type="domain" description="RING-type" evidence="7">
    <location>
        <begin position="342"/>
        <end position="381"/>
    </location>
</feature>